<dbReference type="PANTHER" id="PTHR31948">
    <property type="entry name" value="ZINC-FINGER HOMEODOMAIN PROTEIN 2"/>
    <property type="match status" value="1"/>
</dbReference>
<organism evidence="5 6">
    <name type="scientific">Canna indica</name>
    <name type="common">Indian-shot</name>
    <dbReference type="NCBI Taxonomy" id="4628"/>
    <lineage>
        <taxon>Eukaryota</taxon>
        <taxon>Viridiplantae</taxon>
        <taxon>Streptophyta</taxon>
        <taxon>Embryophyta</taxon>
        <taxon>Tracheophyta</taxon>
        <taxon>Spermatophyta</taxon>
        <taxon>Magnoliopsida</taxon>
        <taxon>Liliopsida</taxon>
        <taxon>Zingiberales</taxon>
        <taxon>Cannaceae</taxon>
        <taxon>Canna</taxon>
    </lineage>
</organism>
<dbReference type="InterPro" id="IPR006456">
    <property type="entry name" value="ZF_HD_homeobox_Cys/His_dimer"/>
</dbReference>
<keyword evidence="2" id="KW-0863">Zinc-finger</keyword>
<dbReference type="GO" id="GO:0050793">
    <property type="term" value="P:regulation of developmental process"/>
    <property type="evidence" value="ECO:0007669"/>
    <property type="project" value="TreeGrafter"/>
</dbReference>
<sequence>MKRHLLVLRRYEPVVRIHGGVADHQCPRRPKGAKYAECRKNHAARIGGYAVDGCGEFIADGEEGTAGALRCAACGCHRSFHRRVQEDEVAACECKTWEA</sequence>
<feature type="domain" description="ZF-HD dimerization-type" evidence="4">
    <location>
        <begin position="35"/>
        <end position="84"/>
    </location>
</feature>
<gene>
    <name evidence="5" type="ORF">Cni_G00288</name>
</gene>
<dbReference type="AlphaFoldDB" id="A0AAQ3Q047"/>
<evidence type="ECO:0000256" key="1">
    <source>
        <dbReference type="ARBA" id="ARBA00022723"/>
    </source>
</evidence>
<dbReference type="EMBL" id="CP136890">
    <property type="protein sequence ID" value="WOK91597.1"/>
    <property type="molecule type" value="Genomic_DNA"/>
</dbReference>
<dbReference type="GO" id="GO:0008270">
    <property type="term" value="F:zinc ion binding"/>
    <property type="evidence" value="ECO:0007669"/>
    <property type="project" value="UniProtKB-KW"/>
</dbReference>
<keyword evidence="3" id="KW-0862">Zinc</keyword>
<reference evidence="5 6" key="1">
    <citation type="submission" date="2023-10" db="EMBL/GenBank/DDBJ databases">
        <title>Chromosome-scale genome assembly provides insights into flower coloration mechanisms of Canna indica.</title>
        <authorList>
            <person name="Li C."/>
        </authorList>
    </citation>
    <scope>NUCLEOTIDE SEQUENCE [LARGE SCALE GENOMIC DNA]</scope>
    <source>
        <tissue evidence="5">Flower</tissue>
    </source>
</reference>
<protein>
    <recommendedName>
        <fullName evidence="4">ZF-HD dimerization-type domain-containing protein</fullName>
    </recommendedName>
</protein>
<evidence type="ECO:0000313" key="5">
    <source>
        <dbReference type="EMBL" id="WOK91597.1"/>
    </source>
</evidence>
<evidence type="ECO:0000259" key="4">
    <source>
        <dbReference type="PROSITE" id="PS51523"/>
    </source>
</evidence>
<dbReference type="GO" id="GO:0005634">
    <property type="term" value="C:nucleus"/>
    <property type="evidence" value="ECO:0007669"/>
    <property type="project" value="TreeGrafter"/>
</dbReference>
<dbReference type="NCBIfam" id="TIGR01566">
    <property type="entry name" value="ZF_HD_prot_N"/>
    <property type="match status" value="1"/>
</dbReference>
<keyword evidence="1" id="KW-0479">Metal-binding</keyword>
<dbReference type="Proteomes" id="UP001327560">
    <property type="component" value="Chromosome 1"/>
</dbReference>
<dbReference type="GO" id="GO:0000976">
    <property type="term" value="F:transcription cis-regulatory region binding"/>
    <property type="evidence" value="ECO:0007669"/>
    <property type="project" value="TreeGrafter"/>
</dbReference>
<dbReference type="PROSITE" id="PS51523">
    <property type="entry name" value="ZF_HD_DIMER"/>
    <property type="match status" value="1"/>
</dbReference>
<name>A0AAQ3Q047_9LILI</name>
<dbReference type="PANTHER" id="PTHR31948:SF169">
    <property type="entry name" value="MINI ZINC FINGER PROTEIN 2"/>
    <property type="match status" value="1"/>
</dbReference>
<proteinExistence type="predicted"/>
<evidence type="ECO:0000313" key="6">
    <source>
        <dbReference type="Proteomes" id="UP001327560"/>
    </source>
</evidence>
<evidence type="ECO:0000256" key="3">
    <source>
        <dbReference type="ARBA" id="ARBA00022833"/>
    </source>
</evidence>
<dbReference type="GO" id="GO:0003700">
    <property type="term" value="F:DNA-binding transcription factor activity"/>
    <property type="evidence" value="ECO:0007669"/>
    <property type="project" value="TreeGrafter"/>
</dbReference>
<accession>A0AAQ3Q047</accession>
<evidence type="ECO:0000256" key="2">
    <source>
        <dbReference type="ARBA" id="ARBA00022771"/>
    </source>
</evidence>
<dbReference type="Pfam" id="PF04770">
    <property type="entry name" value="ZF-HD_dimer"/>
    <property type="match status" value="1"/>
</dbReference>
<keyword evidence="6" id="KW-1185">Reference proteome</keyword>